<dbReference type="Proteomes" id="UP000688137">
    <property type="component" value="Unassembled WGS sequence"/>
</dbReference>
<sequence length="254" mass="30392">MFQTFDQKEAKCKYHQKIIQFLNIKPNQQIGNRAWCEDCKMDQPVNLNNGKIILNQIDYFINNQIEQSTSDIVRMMISEIDHIEREFKQLLYDMRKNVNVIKRTYIQNPFEKYQNLSVYTTSNYQELAELIKDHYSQQGECVLTNQLQQSINNSLEQYQNYLLDIQSVRKYISQVQNSISQPEQFVQLQICQEICQIECHKDTTFQTLLESFELNQGNDEIKYYNQNNEIESLHFTLRQAGFQQQFPLIIKRQN</sequence>
<proteinExistence type="predicted"/>
<dbReference type="AlphaFoldDB" id="A0A8S1N4F8"/>
<reference evidence="1" key="1">
    <citation type="submission" date="2021-01" db="EMBL/GenBank/DDBJ databases">
        <authorList>
            <consortium name="Genoscope - CEA"/>
            <person name="William W."/>
        </authorList>
    </citation>
    <scope>NUCLEOTIDE SEQUENCE</scope>
</reference>
<keyword evidence="2" id="KW-1185">Reference proteome</keyword>
<gene>
    <name evidence="1" type="ORF">PPRIM_AZ9-3.1.T0720169</name>
</gene>
<dbReference type="EMBL" id="CAJJDM010000075">
    <property type="protein sequence ID" value="CAD8084606.1"/>
    <property type="molecule type" value="Genomic_DNA"/>
</dbReference>
<protein>
    <submittedName>
        <fullName evidence="1">Uncharacterized protein</fullName>
    </submittedName>
</protein>
<evidence type="ECO:0000313" key="1">
    <source>
        <dbReference type="EMBL" id="CAD8084606.1"/>
    </source>
</evidence>
<comment type="caution">
    <text evidence="1">The sequence shown here is derived from an EMBL/GenBank/DDBJ whole genome shotgun (WGS) entry which is preliminary data.</text>
</comment>
<name>A0A8S1N4F8_PARPR</name>
<accession>A0A8S1N4F8</accession>
<evidence type="ECO:0000313" key="2">
    <source>
        <dbReference type="Proteomes" id="UP000688137"/>
    </source>
</evidence>
<organism evidence="1 2">
    <name type="scientific">Paramecium primaurelia</name>
    <dbReference type="NCBI Taxonomy" id="5886"/>
    <lineage>
        <taxon>Eukaryota</taxon>
        <taxon>Sar</taxon>
        <taxon>Alveolata</taxon>
        <taxon>Ciliophora</taxon>
        <taxon>Intramacronucleata</taxon>
        <taxon>Oligohymenophorea</taxon>
        <taxon>Peniculida</taxon>
        <taxon>Parameciidae</taxon>
        <taxon>Paramecium</taxon>
    </lineage>
</organism>